<dbReference type="InterPro" id="IPR015915">
    <property type="entry name" value="Kelch-typ_b-propeller"/>
</dbReference>
<dbReference type="AlphaFoldDB" id="A0AAV3QHM8"/>
<keyword evidence="2" id="KW-1185">Reference proteome</keyword>
<dbReference type="SUPFAM" id="SSF117281">
    <property type="entry name" value="Kelch motif"/>
    <property type="match status" value="1"/>
</dbReference>
<gene>
    <name evidence="1" type="ORF">LIER_18982</name>
</gene>
<reference evidence="1 2" key="1">
    <citation type="submission" date="2024-01" db="EMBL/GenBank/DDBJ databases">
        <title>The complete chloroplast genome sequence of Lithospermum erythrorhizon: insights into the phylogenetic relationship among Boraginaceae species and the maternal lineages of purple gromwells.</title>
        <authorList>
            <person name="Okada T."/>
            <person name="Watanabe K."/>
        </authorList>
    </citation>
    <scope>NUCLEOTIDE SEQUENCE [LARGE SCALE GENOMIC DNA]</scope>
</reference>
<protein>
    <submittedName>
        <fullName evidence="1">Uncharacterized protein</fullName>
    </submittedName>
</protein>
<proteinExistence type="predicted"/>
<organism evidence="1 2">
    <name type="scientific">Lithospermum erythrorhizon</name>
    <name type="common">Purple gromwell</name>
    <name type="synonym">Lithospermum officinale var. erythrorhizon</name>
    <dbReference type="NCBI Taxonomy" id="34254"/>
    <lineage>
        <taxon>Eukaryota</taxon>
        <taxon>Viridiplantae</taxon>
        <taxon>Streptophyta</taxon>
        <taxon>Embryophyta</taxon>
        <taxon>Tracheophyta</taxon>
        <taxon>Spermatophyta</taxon>
        <taxon>Magnoliopsida</taxon>
        <taxon>eudicotyledons</taxon>
        <taxon>Gunneridae</taxon>
        <taxon>Pentapetalae</taxon>
        <taxon>asterids</taxon>
        <taxon>lamiids</taxon>
        <taxon>Boraginales</taxon>
        <taxon>Boraginaceae</taxon>
        <taxon>Boraginoideae</taxon>
        <taxon>Lithospermeae</taxon>
        <taxon>Lithospermum</taxon>
    </lineage>
</organism>
<accession>A0AAV3QHM8</accession>
<comment type="caution">
    <text evidence="1">The sequence shown here is derived from an EMBL/GenBank/DDBJ whole genome shotgun (WGS) entry which is preliminary data.</text>
</comment>
<sequence>MRELDVPPNQIIPIGDKLYSSGDCFKAWKGHIEVYDANSKIWGDVDGSNFDNLSLPSNSCETSDDDDGKNNERLVCLTMAPIGNYLCFLAGYNISGVASGMRSEVHVFDTLTNGNRWRSLEPIFDDGGEKFLCCHCCVLKQIS</sequence>
<dbReference type="Proteomes" id="UP001454036">
    <property type="component" value="Unassembled WGS sequence"/>
</dbReference>
<dbReference type="EMBL" id="BAABME010004628">
    <property type="protein sequence ID" value="GAA0163005.1"/>
    <property type="molecule type" value="Genomic_DNA"/>
</dbReference>
<evidence type="ECO:0000313" key="1">
    <source>
        <dbReference type="EMBL" id="GAA0163005.1"/>
    </source>
</evidence>
<dbReference type="PANTHER" id="PTHR47365">
    <property type="entry name" value="PLANT PROTEIN, PUTATIVE-RELATED"/>
    <property type="match status" value="1"/>
</dbReference>
<evidence type="ECO:0000313" key="2">
    <source>
        <dbReference type="Proteomes" id="UP001454036"/>
    </source>
</evidence>
<name>A0AAV3QHM8_LITER</name>
<dbReference type="PANTHER" id="PTHR47365:SF2">
    <property type="entry name" value="KELCH-LIKE PROTEIN 23"/>
    <property type="match status" value="1"/>
</dbReference>